<feature type="region of interest" description="Disordered" evidence="1">
    <location>
        <begin position="18"/>
        <end position="44"/>
    </location>
</feature>
<dbReference type="Pfam" id="PF13439">
    <property type="entry name" value="Glyco_transf_4"/>
    <property type="match status" value="1"/>
</dbReference>
<evidence type="ECO:0000259" key="2">
    <source>
        <dbReference type="Pfam" id="PF13439"/>
    </source>
</evidence>
<dbReference type="Proteomes" id="UP000182484">
    <property type="component" value="Unassembled WGS sequence"/>
</dbReference>
<organism evidence="3 4">
    <name type="scientific">Neisseria gonorrhoeae</name>
    <dbReference type="NCBI Taxonomy" id="485"/>
    <lineage>
        <taxon>Bacteria</taxon>
        <taxon>Pseudomonadati</taxon>
        <taxon>Pseudomonadota</taxon>
        <taxon>Betaproteobacteria</taxon>
        <taxon>Neisseriales</taxon>
        <taxon>Neisseriaceae</taxon>
        <taxon>Neisseria</taxon>
    </lineage>
</organism>
<protein>
    <recommendedName>
        <fullName evidence="2">Glycosyltransferase subfamily 4-like N-terminal domain-containing protein</fullName>
    </recommendedName>
</protein>
<dbReference type="InterPro" id="IPR028098">
    <property type="entry name" value="Glyco_trans_4-like_N"/>
</dbReference>
<name>A0AAQ1DV87_NEIGO</name>
<comment type="caution">
    <text evidence="3">The sequence shown here is derived from an EMBL/GenBank/DDBJ whole genome shotgun (WGS) entry which is preliminary data.</text>
</comment>
<dbReference type="Gene3D" id="3.40.50.2000">
    <property type="entry name" value="Glycogen Phosphorylase B"/>
    <property type="match status" value="1"/>
</dbReference>
<reference evidence="3 4" key="1">
    <citation type="submission" date="2016-09" db="EMBL/GenBank/DDBJ databases">
        <authorList>
            <person name="Kumanski S."/>
            <person name="Beatrice B."/>
        </authorList>
    </citation>
    <scope>NUCLEOTIDE SEQUENCE [LARGE SCALE GENOMIC DNA]</scope>
    <source>
        <strain evidence="3">Mankind</strain>
    </source>
</reference>
<accession>A0AAQ1DV87</accession>
<dbReference type="SUPFAM" id="SSF53756">
    <property type="entry name" value="UDP-Glycosyltransferase/glycogen phosphorylase"/>
    <property type="match status" value="1"/>
</dbReference>
<proteinExistence type="predicted"/>
<gene>
    <name evidence="3" type="ORF">ESCNG_290007</name>
</gene>
<feature type="domain" description="Glycosyltransferase subfamily 4-like N-terminal" evidence="2">
    <location>
        <begin position="64"/>
        <end position="212"/>
    </location>
</feature>
<dbReference type="EMBL" id="FMTB01000022">
    <property type="protein sequence ID" value="SCW12912.1"/>
    <property type="molecule type" value="Genomic_DNA"/>
</dbReference>
<sequence length="280" mass="31509">MPFETRRRLQAALPQQTATVFRHTAHYPTPSRTNPAPTGAGRNHKGTMMKLKIDIATNNFKHGGGTERYTLDLVKGLNRQNITPAVYATKFDHGIPEYAMIEPHLVDQRRTLKKLRSFLFSSRLAQTRKNSAAKLIACHHADYADLLICGGTHLGYLHHMAQKPNLLDRLAIRRNRSNYATAKLIVAHSHMMRRELVGLYGVPPERIQVAPPPQIRNASFHNLEKLPPCAPNTVLPTMKPFSYSHRPATRAKAWNCSPTFSNKPNCPSSSPLPVHRFPAR</sequence>
<evidence type="ECO:0000256" key="1">
    <source>
        <dbReference type="SAM" id="MobiDB-lite"/>
    </source>
</evidence>
<dbReference type="AlphaFoldDB" id="A0AAQ1DV87"/>
<dbReference type="GO" id="GO:0016757">
    <property type="term" value="F:glycosyltransferase activity"/>
    <property type="evidence" value="ECO:0007669"/>
    <property type="project" value="UniProtKB-ARBA"/>
</dbReference>
<evidence type="ECO:0000313" key="4">
    <source>
        <dbReference type="Proteomes" id="UP000182484"/>
    </source>
</evidence>
<evidence type="ECO:0000313" key="3">
    <source>
        <dbReference type="EMBL" id="SCW12912.1"/>
    </source>
</evidence>